<dbReference type="Pfam" id="PF00015">
    <property type="entry name" value="MCPsignal"/>
    <property type="match status" value="1"/>
</dbReference>
<accession>A0A0B7GTZ7</accession>
<dbReference type="PROSITE" id="PS50885">
    <property type="entry name" value="HAMP"/>
    <property type="match status" value="1"/>
</dbReference>
<dbReference type="EMBL" id="CDNC01000005">
    <property type="protein sequence ID" value="CEM60987.1"/>
    <property type="molecule type" value="Genomic_DNA"/>
</dbReference>
<dbReference type="Gene3D" id="1.10.287.950">
    <property type="entry name" value="Methyl-accepting chemotaxis protein"/>
    <property type="match status" value="1"/>
</dbReference>
<sequence length="703" mass="77230">MMKRKKKISSIRVRIFLFIGALILLSIMFLATIVDRTAKRTITDSLKRRLTDATANAANLFDSHMREWWEYASGLALSDTLQDPDISYLKKAQRLEGFTKAQDGNIKHWIVDAQGRLYLANGDVVDVSKDDWFIESKGGKNEYFSTPFISKINKELISVICVPVFDINGNFFGAFQLQIDGRFLSMDSLPDFNLEGKTSQIFILDKNGTHIANKDLTFVTKRVNRIEEAKSDPSLKSLATAMSKAISEESGLINFKYNGIDRVGGFAKMKQTGWTVVITQDVKELEAPLYSLRIKLLFINIAVLIAAFCVIFFIVQSITKPLNRTVDALKNIAEGEGDLTVRLPVQGNDELTQMAAYFNKTMEKIRAMTKKVGVNAVAMHELGTNLSSNMTETASAVNQISSNIEGVKQQVINQSASVTETSATMEEIIRTIEQLNASIESQATSVTQSSASIEEMVANIASITESLNENNQAMGDLAEQIMAGRNGAVDANNFVKQMSERSDALGEAANVIQNIASQTNLLAMNAAIEAAHAGDSGKGFAVVADEIRKLAEESNNQGKQIGAMIKETIAIIVEMTKAGKATEEIFNRVYQVSSKIAEREEVVAAAMQEQDRGNKEVLQTIKTISEVTSEVKGGSTEMLSGGRTIAKEMQKLDELTRMITDSMNEMASGVVQINNAVQEVQEMAHQNKNAIDSLNNEVGKFKV</sequence>
<comment type="subcellular location">
    <subcellularLocation>
        <location evidence="1">Cell membrane</location>
        <topology evidence="1">Multi-pass membrane protein</topology>
    </subcellularLocation>
</comment>
<reference evidence="14" key="1">
    <citation type="submission" date="2015-01" db="EMBL/GenBank/DDBJ databases">
        <authorList>
            <person name="Manzoor Shahid"/>
            <person name="Zubair Saima"/>
        </authorList>
    </citation>
    <scope>NUCLEOTIDE SEQUENCE [LARGE SCALE GENOMIC DNA]</scope>
    <source>
        <strain evidence="14">V1</strain>
    </source>
</reference>
<dbReference type="CDD" id="cd06225">
    <property type="entry name" value="HAMP"/>
    <property type="match status" value="1"/>
</dbReference>
<organism evidence="13 14">
    <name type="scientific">Treponema phagedenis</name>
    <dbReference type="NCBI Taxonomy" id="162"/>
    <lineage>
        <taxon>Bacteria</taxon>
        <taxon>Pseudomonadati</taxon>
        <taxon>Spirochaetota</taxon>
        <taxon>Spirochaetia</taxon>
        <taxon>Spirochaetales</taxon>
        <taxon>Treponemataceae</taxon>
        <taxon>Treponema</taxon>
    </lineage>
</organism>
<keyword evidence="8" id="KW-0807">Transducer</keyword>
<keyword evidence="14" id="KW-1185">Reference proteome</keyword>
<evidence type="ECO:0000259" key="12">
    <source>
        <dbReference type="PROSITE" id="PS50885"/>
    </source>
</evidence>
<dbReference type="PANTHER" id="PTHR43531">
    <property type="entry name" value="PROTEIN ICFG"/>
    <property type="match status" value="1"/>
</dbReference>
<keyword evidence="3" id="KW-0145">Chemotaxis</keyword>
<evidence type="ECO:0000256" key="1">
    <source>
        <dbReference type="ARBA" id="ARBA00004651"/>
    </source>
</evidence>
<dbReference type="InterPro" id="IPR004089">
    <property type="entry name" value="MCPsignal_dom"/>
</dbReference>
<keyword evidence="9" id="KW-0175">Coiled coil</keyword>
<feature type="coiled-coil region" evidence="9">
    <location>
        <begin position="645"/>
        <end position="697"/>
    </location>
</feature>
<name>A0A0B7GTZ7_TREPH</name>
<dbReference type="GO" id="GO:0004888">
    <property type="term" value="F:transmembrane signaling receptor activity"/>
    <property type="evidence" value="ECO:0007669"/>
    <property type="project" value="TreeGrafter"/>
</dbReference>
<proteinExistence type="inferred from homology"/>
<dbReference type="Pfam" id="PF00672">
    <property type="entry name" value="HAMP"/>
    <property type="match status" value="1"/>
</dbReference>
<dbReference type="CDD" id="cd12912">
    <property type="entry name" value="PDC2_MCP_like"/>
    <property type="match status" value="1"/>
</dbReference>
<dbReference type="InterPro" id="IPR003660">
    <property type="entry name" value="HAMP_dom"/>
</dbReference>
<dbReference type="OrthoDB" id="334703at2"/>
<evidence type="ECO:0000259" key="11">
    <source>
        <dbReference type="PROSITE" id="PS50111"/>
    </source>
</evidence>
<comment type="similarity">
    <text evidence="7">Belongs to the methyl-accepting chemotaxis (MCP) protein family.</text>
</comment>
<keyword evidence="5 10" id="KW-1133">Transmembrane helix</keyword>
<evidence type="ECO:0000256" key="10">
    <source>
        <dbReference type="SAM" id="Phobius"/>
    </source>
</evidence>
<evidence type="ECO:0000256" key="4">
    <source>
        <dbReference type="ARBA" id="ARBA00022692"/>
    </source>
</evidence>
<feature type="domain" description="Methyl-accepting transducer" evidence="11">
    <location>
        <begin position="417"/>
        <end position="639"/>
    </location>
</feature>
<dbReference type="GO" id="GO:0006935">
    <property type="term" value="P:chemotaxis"/>
    <property type="evidence" value="ECO:0007669"/>
    <property type="project" value="UniProtKB-KW"/>
</dbReference>
<dbReference type="AlphaFoldDB" id="A0A0B7GTZ7"/>
<keyword evidence="2" id="KW-1003">Cell membrane</keyword>
<dbReference type="SMART" id="SM00304">
    <property type="entry name" value="HAMP"/>
    <property type="match status" value="1"/>
</dbReference>
<dbReference type="SMART" id="SM00283">
    <property type="entry name" value="MA"/>
    <property type="match status" value="1"/>
</dbReference>
<evidence type="ECO:0000256" key="8">
    <source>
        <dbReference type="PROSITE-ProRule" id="PRU00284"/>
    </source>
</evidence>
<evidence type="ECO:0000256" key="9">
    <source>
        <dbReference type="SAM" id="Coils"/>
    </source>
</evidence>
<protein>
    <submittedName>
        <fullName evidence="13">HAMP domain protein</fullName>
    </submittedName>
</protein>
<dbReference type="SUPFAM" id="SSF58104">
    <property type="entry name" value="Methyl-accepting chemotaxis protein (MCP) signaling domain"/>
    <property type="match status" value="1"/>
</dbReference>
<feature type="transmembrane region" description="Helical" evidence="10">
    <location>
        <begin position="296"/>
        <end position="315"/>
    </location>
</feature>
<evidence type="ECO:0000256" key="2">
    <source>
        <dbReference type="ARBA" id="ARBA00022475"/>
    </source>
</evidence>
<evidence type="ECO:0000313" key="13">
    <source>
        <dbReference type="EMBL" id="CEM60987.1"/>
    </source>
</evidence>
<evidence type="ECO:0000313" key="14">
    <source>
        <dbReference type="Proteomes" id="UP000042527"/>
    </source>
</evidence>
<keyword evidence="4 10" id="KW-0812">Transmembrane</keyword>
<dbReference type="GO" id="GO:0007165">
    <property type="term" value="P:signal transduction"/>
    <property type="evidence" value="ECO:0007669"/>
    <property type="project" value="UniProtKB-KW"/>
</dbReference>
<keyword evidence="6 10" id="KW-0472">Membrane</keyword>
<evidence type="ECO:0000256" key="7">
    <source>
        <dbReference type="ARBA" id="ARBA00029447"/>
    </source>
</evidence>
<dbReference type="GO" id="GO:0005886">
    <property type="term" value="C:plasma membrane"/>
    <property type="evidence" value="ECO:0007669"/>
    <property type="project" value="UniProtKB-SubCell"/>
</dbReference>
<dbReference type="PANTHER" id="PTHR43531:SF11">
    <property type="entry name" value="METHYL-ACCEPTING CHEMOTAXIS PROTEIN 3"/>
    <property type="match status" value="1"/>
</dbReference>
<feature type="domain" description="HAMP" evidence="12">
    <location>
        <begin position="316"/>
        <end position="370"/>
    </location>
</feature>
<evidence type="ECO:0000256" key="5">
    <source>
        <dbReference type="ARBA" id="ARBA00022989"/>
    </source>
</evidence>
<dbReference type="InterPro" id="IPR033479">
    <property type="entry name" value="dCache_1"/>
</dbReference>
<dbReference type="RefSeq" id="WP_052812459.1">
    <property type="nucleotide sequence ID" value="NZ_CDNC01000005.1"/>
</dbReference>
<gene>
    <name evidence="13" type="ORF">TPHV1_130025</name>
</gene>
<dbReference type="Pfam" id="PF02743">
    <property type="entry name" value="dCache_1"/>
    <property type="match status" value="1"/>
</dbReference>
<evidence type="ECO:0000256" key="6">
    <source>
        <dbReference type="ARBA" id="ARBA00023136"/>
    </source>
</evidence>
<evidence type="ECO:0000256" key="3">
    <source>
        <dbReference type="ARBA" id="ARBA00022500"/>
    </source>
</evidence>
<dbReference type="Gene3D" id="3.30.450.20">
    <property type="entry name" value="PAS domain"/>
    <property type="match status" value="1"/>
</dbReference>
<dbReference type="Proteomes" id="UP000042527">
    <property type="component" value="Unassembled WGS sequence"/>
</dbReference>
<dbReference type="InterPro" id="IPR051310">
    <property type="entry name" value="MCP_chemotaxis"/>
</dbReference>
<dbReference type="PROSITE" id="PS50111">
    <property type="entry name" value="CHEMOTAXIS_TRANSDUC_2"/>
    <property type="match status" value="1"/>
</dbReference>
<dbReference type="Gene3D" id="6.10.340.10">
    <property type="match status" value="1"/>
</dbReference>
<dbReference type="CDD" id="cd18773">
    <property type="entry name" value="PDC1_HK_sensor"/>
    <property type="match status" value="1"/>
</dbReference>